<comment type="caution">
    <text evidence="2">The sequence shown here is derived from an EMBL/GenBank/DDBJ whole genome shotgun (WGS) entry which is preliminary data.</text>
</comment>
<dbReference type="EMBL" id="JBIAXI010000029">
    <property type="protein sequence ID" value="MFF4778191.1"/>
    <property type="molecule type" value="Genomic_DNA"/>
</dbReference>
<sequence>MNLANLARLRDEDLAGQVSTAPARALMESIVSEERAPAGRRLRGAPARRPRRALALGAVAVGLGVAVAIGVGLPGGPATRYANAAVSVERATDYFSVTVTDPAADPGRFEEAFRAVGLDVTVKRIPVPPDEVGRLVGPVVPEGFRGPGSIGVQGVEPCAGTFCAKVWLPARYSGRVVFGIGRPAAPGEPYADDVVDPSYEEALDGYRSHGRTVAEVRDELRRRKLKVGYRLWWTLPNGSFFDQRVTADRIEDGWVVEGSRHSSSDSVDLYVVPGPEAGPAPDPMTVYEAEPHWYDQTD</sequence>
<keyword evidence="1" id="KW-0812">Transmembrane</keyword>
<keyword evidence="3" id="KW-1185">Reference proteome</keyword>
<name>A0ABW6VGY4_MICFU</name>
<dbReference type="Proteomes" id="UP001602119">
    <property type="component" value="Unassembled WGS sequence"/>
</dbReference>
<evidence type="ECO:0000313" key="2">
    <source>
        <dbReference type="EMBL" id="MFF4778191.1"/>
    </source>
</evidence>
<accession>A0ABW6VGY4</accession>
<reference evidence="2 3" key="1">
    <citation type="submission" date="2024-10" db="EMBL/GenBank/DDBJ databases">
        <title>The Natural Products Discovery Center: Release of the First 8490 Sequenced Strains for Exploring Actinobacteria Biosynthetic Diversity.</title>
        <authorList>
            <person name="Kalkreuter E."/>
            <person name="Kautsar S.A."/>
            <person name="Yang D."/>
            <person name="Bader C.D."/>
            <person name="Teijaro C.N."/>
            <person name="Fluegel L."/>
            <person name="Davis C.M."/>
            <person name="Simpson J.R."/>
            <person name="Lauterbach L."/>
            <person name="Steele A.D."/>
            <person name="Gui C."/>
            <person name="Meng S."/>
            <person name="Li G."/>
            <person name="Viehrig K."/>
            <person name="Ye F."/>
            <person name="Su P."/>
            <person name="Kiefer A.F."/>
            <person name="Nichols A."/>
            <person name="Cepeda A.J."/>
            <person name="Yan W."/>
            <person name="Fan B."/>
            <person name="Jiang Y."/>
            <person name="Adhikari A."/>
            <person name="Zheng C.-J."/>
            <person name="Schuster L."/>
            <person name="Cowan T.M."/>
            <person name="Smanski M.J."/>
            <person name="Chevrette M.G."/>
            <person name="De Carvalho L.P.S."/>
            <person name="Shen B."/>
        </authorList>
    </citation>
    <scope>NUCLEOTIDE SEQUENCE [LARGE SCALE GENOMIC DNA]</scope>
    <source>
        <strain evidence="2 3">NPDC001281</strain>
    </source>
</reference>
<feature type="transmembrane region" description="Helical" evidence="1">
    <location>
        <begin position="53"/>
        <end position="73"/>
    </location>
</feature>
<evidence type="ECO:0000256" key="1">
    <source>
        <dbReference type="SAM" id="Phobius"/>
    </source>
</evidence>
<evidence type="ECO:0000313" key="3">
    <source>
        <dbReference type="Proteomes" id="UP001602119"/>
    </source>
</evidence>
<evidence type="ECO:0008006" key="4">
    <source>
        <dbReference type="Google" id="ProtNLM"/>
    </source>
</evidence>
<keyword evidence="1" id="KW-0472">Membrane</keyword>
<organism evidence="2 3">
    <name type="scientific">Microtetraspora fusca</name>
    <dbReference type="NCBI Taxonomy" id="1997"/>
    <lineage>
        <taxon>Bacteria</taxon>
        <taxon>Bacillati</taxon>
        <taxon>Actinomycetota</taxon>
        <taxon>Actinomycetes</taxon>
        <taxon>Streptosporangiales</taxon>
        <taxon>Streptosporangiaceae</taxon>
        <taxon>Microtetraspora</taxon>
    </lineage>
</organism>
<dbReference type="RefSeq" id="WP_387346734.1">
    <property type="nucleotide sequence ID" value="NZ_JBIAXI010000029.1"/>
</dbReference>
<protein>
    <recommendedName>
        <fullName evidence="4">PASTA domain-containing protein</fullName>
    </recommendedName>
</protein>
<gene>
    <name evidence="2" type="ORF">ACFY05_35730</name>
</gene>
<keyword evidence="1" id="KW-1133">Transmembrane helix</keyword>
<proteinExistence type="predicted"/>